<organism evidence="2 3">
    <name type="scientific">Oscillibacter hominis</name>
    <dbReference type="NCBI Taxonomy" id="2763056"/>
    <lineage>
        <taxon>Bacteria</taxon>
        <taxon>Bacillati</taxon>
        <taxon>Bacillota</taxon>
        <taxon>Clostridia</taxon>
        <taxon>Eubacteriales</taxon>
        <taxon>Oscillospiraceae</taxon>
        <taxon>Oscillibacter</taxon>
    </lineage>
</organism>
<dbReference type="KEGG" id="ohi:H8790_04890"/>
<dbReference type="Proteomes" id="UP000515960">
    <property type="component" value="Chromosome"/>
</dbReference>
<dbReference type="PANTHER" id="PTHR43236:SF2">
    <property type="entry name" value="BLL0069 PROTEIN"/>
    <property type="match status" value="1"/>
</dbReference>
<sequence length="199" mass="22239">MSSYGKYTDARDASWQCLIDCQISSLPVQVNELGNRLGIRLYKYTVNREPIIEAGLGAYLAADGFSLQAPSGQLMVFFNDRCSHHRTRFTVAHEYGHILLGHTGNNVCPQGALLSSADPKKERDANVFASRLLAPACVLWGCGAKTAEEIASLCDISEDAAQVRAQRMRLLRRRNAWLRSPLERSVFTQFQPYIEANKF</sequence>
<dbReference type="EMBL" id="CP060490">
    <property type="protein sequence ID" value="QNL45355.1"/>
    <property type="molecule type" value="Genomic_DNA"/>
</dbReference>
<dbReference type="Gene3D" id="1.10.10.2910">
    <property type="match status" value="1"/>
</dbReference>
<reference evidence="2 3" key="1">
    <citation type="submission" date="2020-08" db="EMBL/GenBank/DDBJ databases">
        <authorList>
            <person name="Liu C."/>
            <person name="Sun Q."/>
        </authorList>
    </citation>
    <scope>NUCLEOTIDE SEQUENCE [LARGE SCALE GENOMIC DNA]</scope>
    <source>
        <strain evidence="2 3">NSJ-62</strain>
    </source>
</reference>
<dbReference type="PANTHER" id="PTHR43236">
    <property type="entry name" value="ANTITOXIN HIGA1"/>
    <property type="match status" value="1"/>
</dbReference>
<evidence type="ECO:0000313" key="2">
    <source>
        <dbReference type="EMBL" id="QNL45355.1"/>
    </source>
</evidence>
<name>A0A7G9B724_9FIRM</name>
<evidence type="ECO:0000259" key="1">
    <source>
        <dbReference type="Pfam" id="PF06114"/>
    </source>
</evidence>
<dbReference type="RefSeq" id="WP_187333808.1">
    <property type="nucleotide sequence ID" value="NZ_CP060490.1"/>
</dbReference>
<accession>A0A7G9B724</accession>
<dbReference type="AlphaFoldDB" id="A0A7G9B724"/>
<gene>
    <name evidence="2" type="ORF">H8790_04890</name>
</gene>
<dbReference type="Pfam" id="PF06114">
    <property type="entry name" value="Peptidase_M78"/>
    <property type="match status" value="1"/>
</dbReference>
<dbReference type="InterPro" id="IPR052345">
    <property type="entry name" value="Rad_response_metalloprotease"/>
</dbReference>
<feature type="domain" description="IrrE N-terminal-like" evidence="1">
    <location>
        <begin position="73"/>
        <end position="164"/>
    </location>
</feature>
<keyword evidence="3" id="KW-1185">Reference proteome</keyword>
<dbReference type="InterPro" id="IPR010359">
    <property type="entry name" value="IrrE_HExxH"/>
</dbReference>
<proteinExistence type="predicted"/>
<protein>
    <submittedName>
        <fullName evidence="2">ImmA/IrrE family metallo-endopeptidase</fullName>
    </submittedName>
</protein>
<evidence type="ECO:0000313" key="3">
    <source>
        <dbReference type="Proteomes" id="UP000515960"/>
    </source>
</evidence>